<proteinExistence type="predicted"/>
<protein>
    <submittedName>
        <fullName evidence="2">Uncharacterized protein</fullName>
    </submittedName>
</protein>
<keyword evidence="3" id="KW-1185">Reference proteome</keyword>
<dbReference type="Proteomes" id="UP000015106">
    <property type="component" value="Chromosome 5"/>
</dbReference>
<evidence type="ECO:0000313" key="3">
    <source>
        <dbReference type="Proteomes" id="UP000015106"/>
    </source>
</evidence>
<reference evidence="3" key="1">
    <citation type="journal article" date="2013" name="Nature">
        <title>Draft genome of the wheat A-genome progenitor Triticum urartu.</title>
        <authorList>
            <person name="Ling H.Q."/>
            <person name="Zhao S."/>
            <person name="Liu D."/>
            <person name="Wang J."/>
            <person name="Sun H."/>
            <person name="Zhang C."/>
            <person name="Fan H."/>
            <person name="Li D."/>
            <person name="Dong L."/>
            <person name="Tao Y."/>
            <person name="Gao C."/>
            <person name="Wu H."/>
            <person name="Li Y."/>
            <person name="Cui Y."/>
            <person name="Guo X."/>
            <person name="Zheng S."/>
            <person name="Wang B."/>
            <person name="Yu K."/>
            <person name="Liang Q."/>
            <person name="Yang W."/>
            <person name="Lou X."/>
            <person name="Chen J."/>
            <person name="Feng M."/>
            <person name="Jian J."/>
            <person name="Zhang X."/>
            <person name="Luo G."/>
            <person name="Jiang Y."/>
            <person name="Liu J."/>
            <person name="Wang Z."/>
            <person name="Sha Y."/>
            <person name="Zhang B."/>
            <person name="Wu H."/>
            <person name="Tang D."/>
            <person name="Shen Q."/>
            <person name="Xue P."/>
            <person name="Zou S."/>
            <person name="Wang X."/>
            <person name="Liu X."/>
            <person name="Wang F."/>
            <person name="Yang Y."/>
            <person name="An X."/>
            <person name="Dong Z."/>
            <person name="Zhang K."/>
            <person name="Zhang X."/>
            <person name="Luo M.C."/>
            <person name="Dvorak J."/>
            <person name="Tong Y."/>
            <person name="Wang J."/>
            <person name="Yang H."/>
            <person name="Li Z."/>
            <person name="Wang D."/>
            <person name="Zhang A."/>
            <person name="Wang J."/>
        </authorList>
    </citation>
    <scope>NUCLEOTIDE SEQUENCE</scope>
    <source>
        <strain evidence="3">cv. G1812</strain>
    </source>
</reference>
<feature type="compositionally biased region" description="Low complexity" evidence="1">
    <location>
        <begin position="89"/>
        <end position="110"/>
    </location>
</feature>
<dbReference type="AlphaFoldDB" id="A0A8R7QM40"/>
<feature type="region of interest" description="Disordered" evidence="1">
    <location>
        <begin position="122"/>
        <end position="141"/>
    </location>
</feature>
<reference evidence="2" key="3">
    <citation type="submission" date="2022-06" db="UniProtKB">
        <authorList>
            <consortium name="EnsemblPlants"/>
        </authorList>
    </citation>
    <scope>IDENTIFICATION</scope>
</reference>
<dbReference type="EnsemblPlants" id="TuG1812G0500005489.01.T01">
    <property type="protein sequence ID" value="TuG1812G0500005489.01.T01.cds353206"/>
    <property type="gene ID" value="TuG1812G0500005489.01"/>
</dbReference>
<evidence type="ECO:0000256" key="1">
    <source>
        <dbReference type="SAM" id="MobiDB-lite"/>
    </source>
</evidence>
<organism evidence="2 3">
    <name type="scientific">Triticum urartu</name>
    <name type="common">Red wild einkorn</name>
    <name type="synonym">Crithodium urartu</name>
    <dbReference type="NCBI Taxonomy" id="4572"/>
    <lineage>
        <taxon>Eukaryota</taxon>
        <taxon>Viridiplantae</taxon>
        <taxon>Streptophyta</taxon>
        <taxon>Embryophyta</taxon>
        <taxon>Tracheophyta</taxon>
        <taxon>Spermatophyta</taxon>
        <taxon>Magnoliopsida</taxon>
        <taxon>Liliopsida</taxon>
        <taxon>Poales</taxon>
        <taxon>Poaceae</taxon>
        <taxon>BOP clade</taxon>
        <taxon>Pooideae</taxon>
        <taxon>Triticodae</taxon>
        <taxon>Triticeae</taxon>
        <taxon>Triticinae</taxon>
        <taxon>Triticum</taxon>
    </lineage>
</organism>
<name>A0A8R7QM40_TRIUA</name>
<dbReference type="Gramene" id="TuG1812G0500005489.01.T01">
    <property type="protein sequence ID" value="TuG1812G0500005489.01.T01.cds353206"/>
    <property type="gene ID" value="TuG1812G0500005489.01"/>
</dbReference>
<accession>A0A8R7QM40</accession>
<sequence length="160" mass="17556">MGLLGGALEAGGDVLAAVVDEQAEVDGDVEVDAQDVGLERRAQAHGCIQVRQPLEQRAARLLRRRHRPQVDQPAQHVRARPKLQRVNRAATGPSSSTLASTAAAPSSSSPARRRRARQLAAAVVGQGEEEQVQGKQRGDHRRFRRHSLPTELLCVYYRVY</sequence>
<feature type="region of interest" description="Disordered" evidence="1">
    <location>
        <begin position="65"/>
        <end position="116"/>
    </location>
</feature>
<evidence type="ECO:0000313" key="2">
    <source>
        <dbReference type="EnsemblPlants" id="TuG1812G0500005489.01.T01.cds353206"/>
    </source>
</evidence>
<reference evidence="2" key="2">
    <citation type="submission" date="2018-03" db="EMBL/GenBank/DDBJ databases">
        <title>The Triticum urartu genome reveals the dynamic nature of wheat genome evolution.</title>
        <authorList>
            <person name="Ling H."/>
            <person name="Ma B."/>
            <person name="Shi X."/>
            <person name="Liu H."/>
            <person name="Dong L."/>
            <person name="Sun H."/>
            <person name="Cao Y."/>
            <person name="Gao Q."/>
            <person name="Zheng S."/>
            <person name="Li Y."/>
            <person name="Yu Y."/>
            <person name="Du H."/>
            <person name="Qi M."/>
            <person name="Li Y."/>
            <person name="Yu H."/>
            <person name="Cui Y."/>
            <person name="Wang N."/>
            <person name="Chen C."/>
            <person name="Wu H."/>
            <person name="Zhao Y."/>
            <person name="Zhang J."/>
            <person name="Li Y."/>
            <person name="Zhou W."/>
            <person name="Zhang B."/>
            <person name="Hu W."/>
            <person name="Eijk M."/>
            <person name="Tang J."/>
            <person name="Witsenboer H."/>
            <person name="Zhao S."/>
            <person name="Li Z."/>
            <person name="Zhang A."/>
            <person name="Wang D."/>
            <person name="Liang C."/>
        </authorList>
    </citation>
    <scope>NUCLEOTIDE SEQUENCE [LARGE SCALE GENOMIC DNA]</scope>
    <source>
        <strain evidence="2">cv. G1812</strain>
    </source>
</reference>